<dbReference type="Proteomes" id="UP000583944">
    <property type="component" value="Unassembled WGS sequence"/>
</dbReference>
<organism evidence="2 3">
    <name type="scientific">Trypanosoma cruzi</name>
    <dbReference type="NCBI Taxonomy" id="5693"/>
    <lineage>
        <taxon>Eukaryota</taxon>
        <taxon>Discoba</taxon>
        <taxon>Euglenozoa</taxon>
        <taxon>Kinetoplastea</taxon>
        <taxon>Metakinetoplastina</taxon>
        <taxon>Trypanosomatida</taxon>
        <taxon>Trypanosomatidae</taxon>
        <taxon>Trypanosoma</taxon>
        <taxon>Schizotrypanum</taxon>
    </lineage>
</organism>
<sequence>MKIYKYIYMYFFPLFVFRLYINIINNKYVLSLSLSLSLSRSPSRSLFFSFFSFGYFSLFPASWKREGKGGRKGGVHFASSFRSVHATSHTHTHVIFRFFFLFFSLLFSLSVSFCFVVVVSSLLLALVSGCRQDKKRKKKKRAAVEIGEGRGRNLFSCNRLVDGPVRDKLLISLDIFRNINVNNGAWLNNGPYPHIVVCLLLLLCTQWRKCCRKHLKDTQALKIPRHGLRRSCHNAFQLTYLRFGWPFRHVIPRCRTKHRRGAAITPSHLHKVNVTSRFRLNCRPCGYTQLHTIKSSTFVRVEKNNEG</sequence>
<dbReference type="VEuPathDB" id="TriTrypDB:ECC02_004790"/>
<feature type="transmembrane region" description="Helical" evidence="1">
    <location>
        <begin position="6"/>
        <end position="24"/>
    </location>
</feature>
<protein>
    <submittedName>
        <fullName evidence="2">Uncharacterized protein</fullName>
    </submittedName>
</protein>
<keyword evidence="1" id="KW-1133">Transmembrane helix</keyword>
<name>A0A7J6Y5R1_TRYCR</name>
<reference evidence="2 3" key="1">
    <citation type="journal article" date="2019" name="Genome Biol. Evol.">
        <title>Nanopore Sequencing Significantly Improves Genome Assembly of the Protozoan Parasite Trypanosoma cruzi.</title>
        <authorList>
            <person name="Diaz-Viraque F."/>
            <person name="Pita S."/>
            <person name="Greif G."/>
            <person name="de Souza R.C.M."/>
            <person name="Iraola G."/>
            <person name="Robello C."/>
        </authorList>
    </citation>
    <scope>NUCLEOTIDE SEQUENCE [LARGE SCALE GENOMIC DNA]</scope>
    <source>
        <strain evidence="2 3">Berenice</strain>
    </source>
</reference>
<dbReference type="AlphaFoldDB" id="A0A7J6Y5R1"/>
<proteinExistence type="predicted"/>
<evidence type="ECO:0000313" key="3">
    <source>
        <dbReference type="Proteomes" id="UP000583944"/>
    </source>
</evidence>
<dbReference type="EMBL" id="JABDHM010000030">
    <property type="protein sequence ID" value="KAF5222037.1"/>
    <property type="molecule type" value="Genomic_DNA"/>
</dbReference>
<gene>
    <name evidence="2" type="ORF">ECC02_004790</name>
</gene>
<keyword evidence="1" id="KW-0812">Transmembrane</keyword>
<feature type="transmembrane region" description="Helical" evidence="1">
    <location>
        <begin position="98"/>
        <end position="130"/>
    </location>
</feature>
<evidence type="ECO:0000313" key="2">
    <source>
        <dbReference type="EMBL" id="KAF5222037.1"/>
    </source>
</evidence>
<evidence type="ECO:0000256" key="1">
    <source>
        <dbReference type="SAM" id="Phobius"/>
    </source>
</evidence>
<accession>A0A7J6Y5R1</accession>
<keyword evidence="1" id="KW-0472">Membrane</keyword>
<feature type="transmembrane region" description="Helical" evidence="1">
    <location>
        <begin position="45"/>
        <end position="63"/>
    </location>
</feature>
<comment type="caution">
    <text evidence="2">The sequence shown here is derived from an EMBL/GenBank/DDBJ whole genome shotgun (WGS) entry which is preliminary data.</text>
</comment>